<evidence type="ECO:0000313" key="1">
    <source>
        <dbReference type="EMBL" id="GMH59587.1"/>
    </source>
</evidence>
<accession>A0A9W6ZYC5</accession>
<protein>
    <submittedName>
        <fullName evidence="1">Uncharacterized protein</fullName>
    </submittedName>
</protein>
<dbReference type="Gene3D" id="3.90.550.10">
    <property type="entry name" value="Spore Coat Polysaccharide Biosynthesis Protein SpsA, Chain A"/>
    <property type="match status" value="1"/>
</dbReference>
<name>A0A9W6ZYC5_9STRA</name>
<reference evidence="2" key="1">
    <citation type="journal article" date="2023" name="Commun. Biol.">
        <title>Genome analysis of Parmales, the sister group of diatoms, reveals the evolutionary specialization of diatoms from phago-mixotrophs to photoautotrophs.</title>
        <authorList>
            <person name="Ban H."/>
            <person name="Sato S."/>
            <person name="Yoshikawa S."/>
            <person name="Yamada K."/>
            <person name="Nakamura Y."/>
            <person name="Ichinomiya M."/>
            <person name="Sato N."/>
            <person name="Blanc-Mathieu R."/>
            <person name="Endo H."/>
            <person name="Kuwata A."/>
            <person name="Ogata H."/>
        </authorList>
    </citation>
    <scope>NUCLEOTIDE SEQUENCE [LARGE SCALE GENOMIC DNA]</scope>
    <source>
        <strain evidence="2">NIES 3700</strain>
    </source>
</reference>
<dbReference type="Proteomes" id="UP001165122">
    <property type="component" value="Unassembled WGS sequence"/>
</dbReference>
<dbReference type="EMBL" id="BRXW01000490">
    <property type="protein sequence ID" value="GMH59587.1"/>
    <property type="molecule type" value="Genomic_DNA"/>
</dbReference>
<proteinExistence type="predicted"/>
<dbReference type="AlphaFoldDB" id="A0A9W6ZYC5"/>
<dbReference type="OrthoDB" id="5954868at2759"/>
<comment type="caution">
    <text evidence="1">The sequence shown here is derived from an EMBL/GenBank/DDBJ whole genome shotgun (WGS) entry which is preliminary data.</text>
</comment>
<organism evidence="1 2">
    <name type="scientific">Triparma laevis f. longispina</name>
    <dbReference type="NCBI Taxonomy" id="1714387"/>
    <lineage>
        <taxon>Eukaryota</taxon>
        <taxon>Sar</taxon>
        <taxon>Stramenopiles</taxon>
        <taxon>Ochrophyta</taxon>
        <taxon>Bolidophyceae</taxon>
        <taxon>Parmales</taxon>
        <taxon>Triparmaceae</taxon>
        <taxon>Triparma</taxon>
    </lineage>
</organism>
<gene>
    <name evidence="1" type="ORF">TrLO_g7119</name>
</gene>
<evidence type="ECO:0000313" key="2">
    <source>
        <dbReference type="Proteomes" id="UP001165122"/>
    </source>
</evidence>
<sequence length="100" mass="11371">MNCEDIAMAVLVEREGGGGRYLQGSLTDYGVFKGISTRENDHMTTRSKCVKNILELAGVKYWEPLDLRDNSLTKYWPGLAGQWRPSTVWEWFSADTFTFG</sequence>
<keyword evidence="2" id="KW-1185">Reference proteome</keyword>
<dbReference type="InterPro" id="IPR029044">
    <property type="entry name" value="Nucleotide-diphossugar_trans"/>
</dbReference>